<sequence length="190" mass="21377">MVNFPAVVNQKGASAGLDLVGRDKITNYTVLPAKAATKIELLLEKLTKEIDSNERVRDTLDSLSRFHKKRTIDGIDGLEAKLKAGGREYETFDALEKKELFSKLLERYSHYASAQEILACLLARVEHNFQNFVYPQVDGLSIVEINELVDAKIIEPTITDCGAGVLSMDHSVAMGMVYWLAEQCYVRWHK</sequence>
<organism evidence="2 3">
    <name type="scientific">Pseudomonas endophytica</name>
    <dbReference type="NCBI Taxonomy" id="1563157"/>
    <lineage>
        <taxon>Bacteria</taxon>
        <taxon>Pseudomonadati</taxon>
        <taxon>Pseudomonadota</taxon>
        <taxon>Gammaproteobacteria</taxon>
        <taxon>Pseudomonadales</taxon>
        <taxon>Pseudomonadaceae</taxon>
        <taxon>Pseudomonas</taxon>
    </lineage>
</organism>
<gene>
    <name evidence="2" type="ORF">AQS70_12635</name>
</gene>
<proteinExistence type="predicted"/>
<dbReference type="EMBL" id="LLWH01000182">
    <property type="protein sequence ID" value="KQB52886.1"/>
    <property type="molecule type" value="Genomic_DNA"/>
</dbReference>
<dbReference type="Proteomes" id="UP000050342">
    <property type="component" value="Unassembled WGS sequence"/>
</dbReference>
<feature type="domain" description="ABC-three component systems C-terminal" evidence="1">
    <location>
        <begin position="77"/>
        <end position="188"/>
    </location>
</feature>
<accession>A0A0Q1CEL0</accession>
<evidence type="ECO:0000313" key="3">
    <source>
        <dbReference type="Proteomes" id="UP000050342"/>
    </source>
</evidence>
<evidence type="ECO:0000313" key="2">
    <source>
        <dbReference type="EMBL" id="KQB52886.1"/>
    </source>
</evidence>
<protein>
    <recommendedName>
        <fullName evidence="1">ABC-three component systems C-terminal domain-containing protein</fullName>
    </recommendedName>
</protein>
<keyword evidence="3" id="KW-1185">Reference proteome</keyword>
<dbReference type="STRING" id="1563157.AQS70_12635"/>
<dbReference type="AlphaFoldDB" id="A0A0Q1CEL0"/>
<dbReference type="Pfam" id="PF20285">
    <property type="entry name" value="CTD9"/>
    <property type="match status" value="1"/>
</dbReference>
<reference evidence="2 3" key="1">
    <citation type="submission" date="2015-10" db="EMBL/GenBank/DDBJ databases">
        <title>Pseudomonas helleri sp. nov. and Pseudomonas weihenstephanensis sp. nov., isolated from raw cows milk.</title>
        <authorList>
            <person name="Von Neubeck M."/>
            <person name="Huptas C."/>
            <person name="Wenning M."/>
            <person name="Scherer S."/>
        </authorList>
    </citation>
    <scope>NUCLEOTIDE SEQUENCE [LARGE SCALE GENOMIC DNA]</scope>
    <source>
        <strain evidence="2 3">BSTT44</strain>
    </source>
</reference>
<name>A0A0Q1CEL0_9PSED</name>
<dbReference type="RefSeq" id="WP_055103626.1">
    <property type="nucleotide sequence ID" value="NZ_LLWH01000182.1"/>
</dbReference>
<comment type="caution">
    <text evidence="2">The sequence shown here is derived from an EMBL/GenBank/DDBJ whole genome shotgun (WGS) entry which is preliminary data.</text>
</comment>
<dbReference type="InterPro" id="IPR046911">
    <property type="entry name" value="ABC-3C_CTD9"/>
</dbReference>
<dbReference type="OrthoDB" id="9088658at2"/>
<evidence type="ECO:0000259" key="1">
    <source>
        <dbReference type="Pfam" id="PF20285"/>
    </source>
</evidence>